<feature type="signal peptide" evidence="1">
    <location>
        <begin position="1"/>
        <end position="16"/>
    </location>
</feature>
<dbReference type="EMBL" id="JH687551">
    <property type="protein sequence ID" value="EIN05282.1"/>
    <property type="molecule type" value="Genomic_DNA"/>
</dbReference>
<accession>R7S5L6</accession>
<evidence type="ECO:0000313" key="4">
    <source>
        <dbReference type="Proteomes" id="UP000054196"/>
    </source>
</evidence>
<keyword evidence="1" id="KW-0732">Signal</keyword>
<sequence length="328" mass="31970">MKTFAIVSALASVALAQSSTASASALIPTGISSGCSSFLTAFNSNSALSACTSPLISATSSYGPGGNASATSAGVSSALSAACSATTCSETTVRDQLTQFYAACTAELTSSPNDAVVRAYDVLYALTPLKKALCAKDDSGKYCAAQLSSIVSSASASASAASASASAAAGSLSNGLSLASVQKYLWASTSGSLARRASSSEAALIPNTTTYAASNLVFLFLQPALESAALCTSCTRAVLTSYIDWESDVPYAPGLANSPTMAGQAAIYNAVQSTCGSSFLSGAVQAAGSLSNGLGQSSGAAPAVALAGRAGTVVAAIGAVVLGAVAVL</sequence>
<dbReference type="Proteomes" id="UP000054196">
    <property type="component" value="Unassembled WGS sequence"/>
</dbReference>
<evidence type="ECO:0000256" key="1">
    <source>
        <dbReference type="SAM" id="SignalP"/>
    </source>
</evidence>
<proteinExistence type="predicted"/>
<dbReference type="eggNOG" id="ENOG502S2I3">
    <property type="taxonomic scope" value="Eukaryota"/>
</dbReference>
<dbReference type="OrthoDB" id="5588482at2759"/>
<dbReference type="KEGG" id="psq:PUNSTDRAFT_55156"/>
<dbReference type="OMA" id="TTCTRNI"/>
<dbReference type="Pfam" id="PF24855">
    <property type="entry name" value="DUF7729"/>
    <property type="match status" value="1"/>
</dbReference>
<evidence type="ECO:0000313" key="3">
    <source>
        <dbReference type="EMBL" id="EIN05282.1"/>
    </source>
</evidence>
<dbReference type="HOGENOM" id="CLU_049056_0_0_1"/>
<reference evidence="4" key="1">
    <citation type="journal article" date="2012" name="Science">
        <title>The Paleozoic origin of enzymatic lignin decomposition reconstructed from 31 fungal genomes.</title>
        <authorList>
            <person name="Floudas D."/>
            <person name="Binder M."/>
            <person name="Riley R."/>
            <person name="Barry K."/>
            <person name="Blanchette R.A."/>
            <person name="Henrissat B."/>
            <person name="Martinez A.T."/>
            <person name="Otillar R."/>
            <person name="Spatafora J.W."/>
            <person name="Yadav J.S."/>
            <person name="Aerts A."/>
            <person name="Benoit I."/>
            <person name="Boyd A."/>
            <person name="Carlson A."/>
            <person name="Copeland A."/>
            <person name="Coutinho P.M."/>
            <person name="de Vries R.P."/>
            <person name="Ferreira P."/>
            <person name="Findley K."/>
            <person name="Foster B."/>
            <person name="Gaskell J."/>
            <person name="Glotzer D."/>
            <person name="Gorecki P."/>
            <person name="Heitman J."/>
            <person name="Hesse C."/>
            <person name="Hori C."/>
            <person name="Igarashi K."/>
            <person name="Jurgens J.A."/>
            <person name="Kallen N."/>
            <person name="Kersten P."/>
            <person name="Kohler A."/>
            <person name="Kuees U."/>
            <person name="Kumar T.K.A."/>
            <person name="Kuo A."/>
            <person name="LaButti K."/>
            <person name="Larrondo L.F."/>
            <person name="Lindquist E."/>
            <person name="Ling A."/>
            <person name="Lombard V."/>
            <person name="Lucas S."/>
            <person name="Lundell T."/>
            <person name="Martin R."/>
            <person name="McLaughlin D.J."/>
            <person name="Morgenstern I."/>
            <person name="Morin E."/>
            <person name="Murat C."/>
            <person name="Nagy L.G."/>
            <person name="Nolan M."/>
            <person name="Ohm R.A."/>
            <person name="Patyshakuliyeva A."/>
            <person name="Rokas A."/>
            <person name="Ruiz-Duenas F.J."/>
            <person name="Sabat G."/>
            <person name="Salamov A."/>
            <person name="Samejima M."/>
            <person name="Schmutz J."/>
            <person name="Slot J.C."/>
            <person name="St John F."/>
            <person name="Stenlid J."/>
            <person name="Sun H."/>
            <person name="Sun S."/>
            <person name="Syed K."/>
            <person name="Tsang A."/>
            <person name="Wiebenga A."/>
            <person name="Young D."/>
            <person name="Pisabarro A."/>
            <person name="Eastwood D.C."/>
            <person name="Martin F."/>
            <person name="Cullen D."/>
            <person name="Grigoriev I.V."/>
            <person name="Hibbett D.S."/>
        </authorList>
    </citation>
    <scope>NUCLEOTIDE SEQUENCE [LARGE SCALE GENOMIC DNA]</scope>
    <source>
        <strain evidence="4">HHB-11173 SS5</strain>
    </source>
</reference>
<feature type="chain" id="PRO_5004444649" description="DUF7729 domain-containing protein" evidence="1">
    <location>
        <begin position="17"/>
        <end position="328"/>
    </location>
</feature>
<dbReference type="GeneID" id="18883937"/>
<evidence type="ECO:0000259" key="2">
    <source>
        <dbReference type="Pfam" id="PF24855"/>
    </source>
</evidence>
<dbReference type="RefSeq" id="XP_007387685.1">
    <property type="nucleotide sequence ID" value="XM_007387623.1"/>
</dbReference>
<dbReference type="PROSITE" id="PS51257">
    <property type="entry name" value="PROKAR_LIPOPROTEIN"/>
    <property type="match status" value="1"/>
</dbReference>
<name>R7S5L6_PUNST</name>
<organism evidence="3 4">
    <name type="scientific">Punctularia strigosozonata (strain HHB-11173)</name>
    <name type="common">White-rot fungus</name>
    <dbReference type="NCBI Taxonomy" id="741275"/>
    <lineage>
        <taxon>Eukaryota</taxon>
        <taxon>Fungi</taxon>
        <taxon>Dikarya</taxon>
        <taxon>Basidiomycota</taxon>
        <taxon>Agaricomycotina</taxon>
        <taxon>Agaricomycetes</taxon>
        <taxon>Corticiales</taxon>
        <taxon>Punctulariaceae</taxon>
        <taxon>Punctularia</taxon>
    </lineage>
</organism>
<dbReference type="InterPro" id="IPR056146">
    <property type="entry name" value="DUF7729"/>
</dbReference>
<gene>
    <name evidence="3" type="ORF">PUNSTDRAFT_55156</name>
</gene>
<protein>
    <recommendedName>
        <fullName evidence="2">DUF7729 domain-containing protein</fullName>
    </recommendedName>
</protein>
<feature type="domain" description="DUF7729" evidence="2">
    <location>
        <begin position="32"/>
        <end position="147"/>
    </location>
</feature>
<keyword evidence="4" id="KW-1185">Reference proteome</keyword>
<dbReference type="AlphaFoldDB" id="R7S5L6"/>